<dbReference type="InterPro" id="IPR019734">
    <property type="entry name" value="TPR_rpt"/>
</dbReference>
<keyword evidence="2 3" id="KW-0802">TPR repeat</keyword>
<dbReference type="InterPro" id="IPR011990">
    <property type="entry name" value="TPR-like_helical_dom_sf"/>
</dbReference>
<dbReference type="InterPro" id="IPR051685">
    <property type="entry name" value="Ycf3/AcsC/BcsC/TPR_MFPF"/>
</dbReference>
<protein>
    <submittedName>
        <fullName evidence="4">TPR repeat-containing protein</fullName>
    </submittedName>
</protein>
<dbReference type="PANTHER" id="PTHR44943">
    <property type="entry name" value="CELLULOSE SYNTHASE OPERON PROTEIN C"/>
    <property type="match status" value="1"/>
</dbReference>
<evidence type="ECO:0000313" key="4">
    <source>
        <dbReference type="EMBL" id="SKD05191.1"/>
    </source>
</evidence>
<reference evidence="5" key="1">
    <citation type="submission" date="2017-02" db="EMBL/GenBank/DDBJ databases">
        <authorList>
            <person name="Varghese N."/>
            <person name="Submissions S."/>
        </authorList>
    </citation>
    <scope>NUCLEOTIDE SEQUENCE [LARGE SCALE GENOMIC DNA]</scope>
    <source>
        <strain evidence="5">DSM 18108</strain>
    </source>
</reference>
<keyword evidence="1" id="KW-0677">Repeat</keyword>
<feature type="repeat" description="TPR" evidence="3">
    <location>
        <begin position="323"/>
        <end position="356"/>
    </location>
</feature>
<dbReference type="Pfam" id="PF13414">
    <property type="entry name" value="TPR_11"/>
    <property type="match status" value="1"/>
</dbReference>
<dbReference type="PROSITE" id="PS50005">
    <property type="entry name" value="TPR"/>
    <property type="match status" value="2"/>
</dbReference>
<name>A0A1T5NXE4_9BACT</name>
<evidence type="ECO:0000313" key="5">
    <source>
        <dbReference type="Proteomes" id="UP000190166"/>
    </source>
</evidence>
<dbReference type="PANTHER" id="PTHR44943:SF8">
    <property type="entry name" value="TPR REPEAT-CONTAINING PROTEIN MJ0263"/>
    <property type="match status" value="1"/>
</dbReference>
<evidence type="ECO:0000256" key="3">
    <source>
        <dbReference type="PROSITE-ProRule" id="PRU00339"/>
    </source>
</evidence>
<keyword evidence="5" id="KW-1185">Reference proteome</keyword>
<dbReference type="Gene3D" id="1.25.40.10">
    <property type="entry name" value="Tetratricopeptide repeat domain"/>
    <property type="match status" value="1"/>
</dbReference>
<proteinExistence type="predicted"/>
<dbReference type="Proteomes" id="UP000190166">
    <property type="component" value="Unassembled WGS sequence"/>
</dbReference>
<accession>A0A1T5NXE4</accession>
<evidence type="ECO:0000256" key="1">
    <source>
        <dbReference type="ARBA" id="ARBA00022737"/>
    </source>
</evidence>
<feature type="repeat" description="TPR" evidence="3">
    <location>
        <begin position="357"/>
        <end position="390"/>
    </location>
</feature>
<dbReference type="AlphaFoldDB" id="A0A1T5NXE4"/>
<organism evidence="4 5">
    <name type="scientific">Chitinophaga ginsengisegetis</name>
    <dbReference type="NCBI Taxonomy" id="393003"/>
    <lineage>
        <taxon>Bacteria</taxon>
        <taxon>Pseudomonadati</taxon>
        <taxon>Bacteroidota</taxon>
        <taxon>Chitinophagia</taxon>
        <taxon>Chitinophagales</taxon>
        <taxon>Chitinophagaceae</taxon>
        <taxon>Chitinophaga</taxon>
    </lineage>
</organism>
<dbReference type="STRING" id="393003.SAMN05660461_3035"/>
<dbReference type="SUPFAM" id="SSF48452">
    <property type="entry name" value="TPR-like"/>
    <property type="match status" value="1"/>
</dbReference>
<dbReference type="SMART" id="SM00028">
    <property type="entry name" value="TPR"/>
    <property type="match status" value="2"/>
</dbReference>
<evidence type="ECO:0000256" key="2">
    <source>
        <dbReference type="ARBA" id="ARBA00022803"/>
    </source>
</evidence>
<dbReference type="EMBL" id="FUZZ01000002">
    <property type="protein sequence ID" value="SKD05191.1"/>
    <property type="molecule type" value="Genomic_DNA"/>
</dbReference>
<gene>
    <name evidence="4" type="ORF">SAMN05660461_3035</name>
</gene>
<sequence>MHEIETLVELSVLCLDKSQEEELDRRSLFFNLYKLQQQYDTGFTHFRVMDVLIKHHFVYTFPVTAHPAYAAHAAWFDALAASKKFSFIYEEPTAEWNQETNPVAGYANFDFATQSYILYCDAGSALWAAMVANGTLTGDDAIAPEKMDTFPLAHEVAEAAGEQKDKDVLGLWYQFLPYLVMEAEQEGEPIHYKALEAILELVVANDAIPDEGLPPADELPVGGELGKFCKWWYAPAADKMPATAPEEVEEEIDLETVPFTEQVDKSAAWYEQQVVQILQDANAAITHMEDSGPNEATQRNVYERLQQGLVYADKGLELSPGQPPLLMNKGSILMLLEQYDQALAVYNEALAIAPENPYVHLNRAVLFYHMERIPEAIASFEHLLQLEPGNEFAQQWLSHLKNGG</sequence>